<organism evidence="1 2">
    <name type="scientific">Streptomyces lincolnensis</name>
    <dbReference type="NCBI Taxonomy" id="1915"/>
    <lineage>
        <taxon>Bacteria</taxon>
        <taxon>Bacillati</taxon>
        <taxon>Actinomycetota</taxon>
        <taxon>Actinomycetes</taxon>
        <taxon>Kitasatosporales</taxon>
        <taxon>Streptomycetaceae</taxon>
        <taxon>Streptomyces</taxon>
    </lineage>
</organism>
<reference evidence="1 2" key="1">
    <citation type="submission" date="2016-07" db="EMBL/GenBank/DDBJ databases">
        <title>Enhancement of antibiotic productionsby engineered nitrateutilization in actinobacteria.</title>
        <authorList>
            <person name="Meng S.C."/>
        </authorList>
    </citation>
    <scope>NUCLEOTIDE SEQUENCE [LARGE SCALE GENOMIC DNA]</scope>
    <source>
        <strain evidence="1 2">NRRL 2936</strain>
    </source>
</reference>
<sequence>MVQTPMSWYFAWEDSVFTGIDEVDWASLRHAHGSAEDVPGLLRGLASPDRTEREDALDRMYGVVHDQGTVYDSTLACVPFLLALAGSEEVPERGDIVELLVSIGVVGDRRNGEGPSRPGGAPSRAGALIRSRAEVFARLTGDADAEVRRTAVSALVRFLDEPTRVLGLLRERFTVERDDRVLLSLTQSLGLFVRRHPAHAAEALELLVAQSAPMYGPGLRLAALGQLADCAPDRLPPDLVPLVVRLLRQRSAARPAGREEAGTPGADTLVGRLERLRPSDEEGSWLLRTLHSALGDRVDDRIALLDGQLTGPDPADRCNGVWMAAGLLREWRIDHVRLVSLIGEQLAAEEGRLRDAAVSVLTDLFGLAAPAADRLATLVTARPELWVRRCEGRATALGGPLKALAGSGDPRAVPMLAEVLAGGAVPGELGQVIVPLGRAAAPLAPLVRQRLGAISVDSAAGRALAVPLLSAVVALGDREALPEVMRLVHGEAGLSPGEPYTGYAVRALGLFGSAAREAVPALRRLLDTGDAGAAARALWEVEEDASVVLPVLVRELADGEPRRRRQAAEVLARLGPQARPASAALRRGTTSDDPGERVAAAYALWRIDADAEPVLPVLRRAWSEAPSTRRAVAEQVVAMGRAATPLRDLVDAELSSRRRHLASPGAFGSHDILKDERLLGLCREVVAGG</sequence>
<dbReference type="Gene3D" id="1.25.10.10">
    <property type="entry name" value="Leucine-rich Repeat Variant"/>
    <property type="match status" value="2"/>
</dbReference>
<dbReference type="AlphaFoldDB" id="A0A1B1M4K3"/>
<evidence type="ECO:0000313" key="2">
    <source>
        <dbReference type="Proteomes" id="UP000092598"/>
    </source>
</evidence>
<dbReference type="STRING" id="1915.SLINC_1190"/>
<dbReference type="InterPro" id="IPR011989">
    <property type="entry name" value="ARM-like"/>
</dbReference>
<evidence type="ECO:0008006" key="3">
    <source>
        <dbReference type="Google" id="ProtNLM"/>
    </source>
</evidence>
<dbReference type="EMBL" id="CP016438">
    <property type="protein sequence ID" value="ANS63414.1"/>
    <property type="molecule type" value="Genomic_DNA"/>
</dbReference>
<dbReference type="SUPFAM" id="SSF48371">
    <property type="entry name" value="ARM repeat"/>
    <property type="match status" value="1"/>
</dbReference>
<evidence type="ECO:0000313" key="1">
    <source>
        <dbReference type="EMBL" id="ANS63414.1"/>
    </source>
</evidence>
<keyword evidence="2" id="KW-1185">Reference proteome</keyword>
<dbReference type="PATRIC" id="fig|1915.4.peg.1376"/>
<dbReference type="InterPro" id="IPR016024">
    <property type="entry name" value="ARM-type_fold"/>
</dbReference>
<proteinExistence type="predicted"/>
<accession>A0A1B1M4K3</accession>
<gene>
    <name evidence="1" type="ORF">SLINC_1190</name>
</gene>
<protein>
    <recommendedName>
        <fullName evidence="3">HEAT repeat domain-containing protein</fullName>
    </recommendedName>
</protein>
<name>A0A1B1M4K3_STRLN</name>
<dbReference type="KEGG" id="sls:SLINC_1190"/>
<dbReference type="Proteomes" id="UP000092598">
    <property type="component" value="Chromosome"/>
</dbReference>